<reference evidence="2 3" key="1">
    <citation type="submission" date="2024-03" db="EMBL/GenBank/DDBJ databases">
        <title>Human intestinal bacterial collection.</title>
        <authorList>
            <person name="Pauvert C."/>
            <person name="Hitch T.C.A."/>
            <person name="Clavel T."/>
        </authorList>
    </citation>
    <scope>NUCLEOTIDE SEQUENCE [LARGE SCALE GENOMIC DNA]</scope>
    <source>
        <strain evidence="2 3">CLA-JM-H11</strain>
    </source>
</reference>
<keyword evidence="3" id="KW-1185">Reference proteome</keyword>
<comment type="caution">
    <text evidence="2">The sequence shown here is derived from an EMBL/GenBank/DDBJ whole genome shotgun (WGS) entry which is preliminary data.</text>
</comment>
<organism evidence="2 3">
    <name type="scientific">Ruthenibacterium intestinale</name>
    <dbReference type="NCBI Taxonomy" id="3133163"/>
    <lineage>
        <taxon>Bacteria</taxon>
        <taxon>Bacillati</taxon>
        <taxon>Bacillota</taxon>
        <taxon>Clostridia</taxon>
        <taxon>Eubacteriales</taxon>
        <taxon>Oscillospiraceae</taxon>
        <taxon>Ruthenibacterium</taxon>
    </lineage>
</organism>
<dbReference type="RefSeq" id="WP_349215483.1">
    <property type="nucleotide sequence ID" value="NZ_JBBMFA010000080.1"/>
</dbReference>
<sequence>MFWETSSTIAPGNGFSLFSATHLCWLAAAAILFFLAGRWYRGADETARRRLRILIGILLICDELAKDLSTLATGRFEWAFLPFHLCSINIFVILAHIVRPDDVKSEFLYALCLPGALAALLFPSWSSLPAWNLMCIHSFSAHILLALYPILLLCGGYRPHFSRLKPAIFPSLAIVCVIFVLNKKLCTNFMFLNNGGSGNPLAWAESILGNPGYLLALPVLIALVWAVMYLPLEAARRKRAA</sequence>
<feature type="transmembrane region" description="Helical" evidence="1">
    <location>
        <begin position="78"/>
        <end position="98"/>
    </location>
</feature>
<keyword evidence="1" id="KW-1133">Transmembrane helix</keyword>
<feature type="transmembrane region" description="Helical" evidence="1">
    <location>
        <begin position="167"/>
        <end position="192"/>
    </location>
</feature>
<evidence type="ECO:0000313" key="3">
    <source>
        <dbReference type="Proteomes" id="UP001477672"/>
    </source>
</evidence>
<dbReference type="EMBL" id="JBBMFA010000080">
    <property type="protein sequence ID" value="MEQ2520044.1"/>
    <property type="molecule type" value="Genomic_DNA"/>
</dbReference>
<proteinExistence type="predicted"/>
<feature type="transmembrane region" description="Helical" evidence="1">
    <location>
        <begin position="212"/>
        <end position="232"/>
    </location>
</feature>
<name>A0ABV1GDX3_9FIRM</name>
<dbReference type="Pfam" id="PF14808">
    <property type="entry name" value="TMEM164"/>
    <property type="match status" value="1"/>
</dbReference>
<keyword evidence="1" id="KW-0472">Membrane</keyword>
<dbReference type="Proteomes" id="UP001477672">
    <property type="component" value="Unassembled WGS sequence"/>
</dbReference>
<feature type="transmembrane region" description="Helical" evidence="1">
    <location>
        <begin position="20"/>
        <end position="39"/>
    </location>
</feature>
<feature type="transmembrane region" description="Helical" evidence="1">
    <location>
        <begin position="107"/>
        <end position="125"/>
    </location>
</feature>
<gene>
    <name evidence="2" type="ORF">WMO24_06340</name>
</gene>
<feature type="transmembrane region" description="Helical" evidence="1">
    <location>
        <begin position="51"/>
        <end position="72"/>
    </location>
</feature>
<evidence type="ECO:0000313" key="2">
    <source>
        <dbReference type="EMBL" id="MEQ2520044.1"/>
    </source>
</evidence>
<evidence type="ECO:0000256" key="1">
    <source>
        <dbReference type="SAM" id="Phobius"/>
    </source>
</evidence>
<keyword evidence="1" id="KW-0812">Transmembrane</keyword>
<protein>
    <submittedName>
        <fullName evidence="2">YwaF family protein</fullName>
    </submittedName>
</protein>
<feature type="transmembrane region" description="Helical" evidence="1">
    <location>
        <begin position="131"/>
        <end position="155"/>
    </location>
</feature>
<accession>A0ABV1GDX3</accession>